<protein>
    <recommendedName>
        <fullName evidence="3">DUF86 domain-containing protein</fullName>
    </recommendedName>
</protein>
<dbReference type="EMBL" id="CP002529">
    <property type="protein sequence ID" value="ADY02125.1"/>
    <property type="molecule type" value="Genomic_DNA"/>
</dbReference>
<evidence type="ECO:0008006" key="3">
    <source>
        <dbReference type="Google" id="ProtNLM"/>
    </source>
</evidence>
<dbReference type="eggNOG" id="arCOG02112">
    <property type="taxonomic scope" value="Archaea"/>
</dbReference>
<proteinExistence type="predicted"/>
<dbReference type="Proteomes" id="UP000007485">
    <property type="component" value="Chromosome"/>
</dbReference>
<dbReference type="HOGENOM" id="CLU_2857318_0_0_2"/>
<keyword evidence="2" id="KW-1185">Reference proteome</keyword>
<gene>
    <name evidence="1" type="ordered locus">VMUT_1924</name>
</gene>
<dbReference type="KEGG" id="vmo:VMUT_1924"/>
<reference evidence="1 2" key="1">
    <citation type="journal article" date="2011" name="J. Bacteriol.">
        <title>Complete genome sequence of 'Vulcanisaeta moutnovskia' strain 768-28, a novel member of the hyperthermophilic crenarchaeal genus vulcanisaeta.</title>
        <authorList>
            <person name="Gumerov V.M."/>
            <person name="Mardanov A.V."/>
            <person name="Beletsky A.V."/>
            <person name="Prokofeva M.I."/>
            <person name="Bonch-Osmolovskaya E.A."/>
            <person name="Ravin N.V."/>
            <person name="Skryabin K.G."/>
        </authorList>
    </citation>
    <scope>NUCLEOTIDE SEQUENCE [LARGE SCALE GENOMIC DNA]</scope>
    <source>
        <strain evidence="1 2">768-28</strain>
    </source>
</reference>
<evidence type="ECO:0000313" key="1">
    <source>
        <dbReference type="EMBL" id="ADY02125.1"/>
    </source>
</evidence>
<dbReference type="STRING" id="985053.VMUT_1924"/>
<evidence type="ECO:0000313" key="2">
    <source>
        <dbReference type="Proteomes" id="UP000007485"/>
    </source>
</evidence>
<name>F0QVV1_VULM7</name>
<dbReference type="AlphaFoldDB" id="F0QVV1"/>
<organism evidence="1 2">
    <name type="scientific">Vulcanisaeta moutnovskia (strain 768-28)</name>
    <dbReference type="NCBI Taxonomy" id="985053"/>
    <lineage>
        <taxon>Archaea</taxon>
        <taxon>Thermoproteota</taxon>
        <taxon>Thermoprotei</taxon>
        <taxon>Thermoproteales</taxon>
        <taxon>Thermoproteaceae</taxon>
        <taxon>Vulcanisaeta</taxon>
    </lineage>
</organism>
<sequence>MADVLYKHGLINNEARELIRSIAINRNMLAHAYRSFSRDELLSLRAWVLRNIPTLINQLMTLID</sequence>
<accession>F0QVV1</accession>